<keyword evidence="2" id="KW-1185">Reference proteome</keyword>
<protein>
    <submittedName>
        <fullName evidence="1">Uncharacterized protein</fullName>
    </submittedName>
</protein>
<reference evidence="2" key="1">
    <citation type="journal article" date="2009" name="Genome Res.">
        <title>Comparative genomic analyses of the human fungal pathogens Coccidioides and their relatives.</title>
        <authorList>
            <person name="Sharpton T.J."/>
            <person name="Stajich J.E."/>
            <person name="Rounsley S.D."/>
            <person name="Gardner M.J."/>
            <person name="Wortman J.R."/>
            <person name="Jordar V.S."/>
            <person name="Maiti R."/>
            <person name="Kodira C.D."/>
            <person name="Neafsey D.E."/>
            <person name="Zeng Q."/>
            <person name="Hung C.-Y."/>
            <person name="McMahan C."/>
            <person name="Muszewska A."/>
            <person name="Grynberg M."/>
            <person name="Mandel M.A."/>
            <person name="Kellner E.M."/>
            <person name="Barker B.M."/>
            <person name="Galgiani J.N."/>
            <person name="Orbach M.J."/>
            <person name="Kirkland T.N."/>
            <person name="Cole G.T."/>
            <person name="Henn M.R."/>
            <person name="Birren B.W."/>
            <person name="Taylor J.W."/>
        </authorList>
    </citation>
    <scope>NUCLEOTIDE SEQUENCE [LARGE SCALE GENOMIC DNA]</scope>
    <source>
        <strain evidence="2">UAMH 1704</strain>
    </source>
</reference>
<dbReference type="GeneID" id="8443416"/>
<evidence type="ECO:0000313" key="2">
    <source>
        <dbReference type="Proteomes" id="UP000002058"/>
    </source>
</evidence>
<evidence type="ECO:0000313" key="1">
    <source>
        <dbReference type="EMBL" id="EEP80667.1"/>
    </source>
</evidence>
<gene>
    <name evidence="1" type="ORF">UREG_05509</name>
</gene>
<sequence length="329" mass="35478">MAACPFSSTNGMDEKINDWSLFRDSLAGDHAGTLSLVGDNVEAEFISVAGGAKMSNIAVGKVDSHSVSVTYAGDRRKAGFGGEHGLELSANLVKLLSLRLGGFECRVIGIANNDVIGAILDLLHDGLEGEIPNQCGAAEPGRQRGKEFWQRDLVVLRREQSAEQRQYRVARWKRGEHLTVAFDAGAGEEASVGFPSANAMTHQSHRGSRFSSLDDDGVGMQKFSNNHAQTVAAEEAKLSFRGHEQRMIAVATQILDKVKLGLVDGFGIDRHEAFAAADGCYFSAKLLENLHEKITADGGVLVDKELHALKRLALEEIKVAQDVDGFCCV</sequence>
<dbReference type="HOGENOM" id="CLU_845178_0_0_1"/>
<organism evidence="1 2">
    <name type="scientific">Uncinocarpus reesii (strain UAMH 1704)</name>
    <dbReference type="NCBI Taxonomy" id="336963"/>
    <lineage>
        <taxon>Eukaryota</taxon>
        <taxon>Fungi</taxon>
        <taxon>Dikarya</taxon>
        <taxon>Ascomycota</taxon>
        <taxon>Pezizomycotina</taxon>
        <taxon>Eurotiomycetes</taxon>
        <taxon>Eurotiomycetidae</taxon>
        <taxon>Onygenales</taxon>
        <taxon>Onygenaceae</taxon>
        <taxon>Uncinocarpus</taxon>
    </lineage>
</organism>
<dbReference type="Proteomes" id="UP000002058">
    <property type="component" value="Unassembled WGS sequence"/>
</dbReference>
<dbReference type="AlphaFoldDB" id="C4JSS0"/>
<dbReference type="EMBL" id="CH476617">
    <property type="protein sequence ID" value="EEP80667.1"/>
    <property type="molecule type" value="Genomic_DNA"/>
</dbReference>
<accession>C4JSS0</accession>
<dbReference type="InParanoid" id="C4JSS0"/>
<name>C4JSS0_UNCRE</name>
<dbReference type="RefSeq" id="XP_002584820.1">
    <property type="nucleotide sequence ID" value="XM_002584774.1"/>
</dbReference>
<dbReference type="VEuPathDB" id="FungiDB:UREG_05509"/>
<proteinExistence type="predicted"/>
<dbReference type="KEGG" id="ure:UREG_05509"/>